<dbReference type="AlphaFoldDB" id="A0A9X4B4U2"/>
<dbReference type="Gene3D" id="3.90.550.10">
    <property type="entry name" value="Spore Coat Polysaccharide Biosynthesis Protein SpsA, Chain A"/>
    <property type="match status" value="1"/>
</dbReference>
<evidence type="ECO:0000313" key="6">
    <source>
        <dbReference type="Proteomes" id="UP001141183"/>
    </source>
</evidence>
<evidence type="ECO:0000313" key="5">
    <source>
        <dbReference type="EMBL" id="MDC4242573.1"/>
    </source>
</evidence>
<keyword evidence="5" id="KW-0548">Nucleotidyltransferase</keyword>
<dbReference type="NCBIfam" id="TIGR02092">
    <property type="entry name" value="glgD"/>
    <property type="match status" value="1"/>
</dbReference>
<dbReference type="PANTHER" id="PTHR43523">
    <property type="entry name" value="GLUCOSE-1-PHOSPHATE ADENYLYLTRANSFERASE-RELATED"/>
    <property type="match status" value="1"/>
</dbReference>
<comment type="caution">
    <text evidence="5">The sequence shown here is derived from an EMBL/GenBank/DDBJ whole genome shotgun (WGS) entry which is preliminary data.</text>
</comment>
<dbReference type="Pfam" id="PF00483">
    <property type="entry name" value="NTP_transferase"/>
    <property type="match status" value="1"/>
</dbReference>
<dbReference type="InterPro" id="IPR056818">
    <property type="entry name" value="GlmU/GlgC-like_hexapep"/>
</dbReference>
<keyword evidence="2" id="KW-0320">Glycogen biosynthesis</keyword>
<keyword evidence="6" id="KW-1185">Reference proteome</keyword>
<dbReference type="SUPFAM" id="SSF51161">
    <property type="entry name" value="Trimeric LpxA-like enzymes"/>
    <property type="match status" value="1"/>
</dbReference>
<protein>
    <submittedName>
        <fullName evidence="5">Glucose-1-phosphate adenylyltransferase subunit GlgD</fullName>
        <ecNumber evidence="5">2.7.7.27</ecNumber>
    </submittedName>
</protein>
<dbReference type="InterPro" id="IPR011832">
    <property type="entry name" value="GlgDAde_trans"/>
</dbReference>
<dbReference type="InterPro" id="IPR011004">
    <property type="entry name" value="Trimer_LpxA-like_sf"/>
</dbReference>
<dbReference type="InterPro" id="IPR029044">
    <property type="entry name" value="Nucleotide-diphossugar_trans"/>
</dbReference>
<dbReference type="Proteomes" id="UP001141183">
    <property type="component" value="Unassembled WGS sequence"/>
</dbReference>
<gene>
    <name evidence="5" type="primary">glgD</name>
    <name evidence="5" type="ORF">NE398_20815</name>
</gene>
<evidence type="ECO:0000256" key="1">
    <source>
        <dbReference type="ARBA" id="ARBA00010443"/>
    </source>
</evidence>
<name>A0A9X4B4U2_9CLOT</name>
<feature type="domain" description="Nucleotidyl transferase" evidence="3">
    <location>
        <begin position="28"/>
        <end position="205"/>
    </location>
</feature>
<accession>A0A9X4B4U2</accession>
<evidence type="ECO:0000259" key="4">
    <source>
        <dbReference type="Pfam" id="PF24894"/>
    </source>
</evidence>
<dbReference type="EMBL" id="JAMRYU010000041">
    <property type="protein sequence ID" value="MDC4242573.1"/>
    <property type="molecule type" value="Genomic_DNA"/>
</dbReference>
<sequence>MKDCIGIINLDEKEDYLKELIGSNTISAIPIAGRYRIIDFILSNLTNSGVECIGIFTKRKSYSLMKHLSNGRPWDLHRKHDALKVFNYSEYDPVYDDIHSFIENIEFIKYSRKEYIIISPSYMICNINYREALEKHKTSGDDITVIYKNEDNSSNKFIKCEEIIIDDNGKVKSIKTILEGRGSTNVNMEMYIMKTSLFIDIIRGSITTGLYKKVKEYIVDNLENLNVGIFEFKGYLSCINSLESYFNTNKEILNVKINRELFYENNPIYTKQKDESPTYYSKESKVNNSIIANGSYIEGKVENCIIGRKVKIAKGAIVKNSIVMENCIVQNNTIINNAILNSGNIVVENNVINGSSDYPTII</sequence>
<dbReference type="RefSeq" id="WP_195624724.1">
    <property type="nucleotide sequence ID" value="NZ_BAAACM010000010.1"/>
</dbReference>
<dbReference type="EC" id="2.7.7.27" evidence="5"/>
<feature type="domain" description="Glucose-1-phosphate adenylyltransferase/Bifunctional protein GlmU-like C-terminal hexapeptide" evidence="4">
    <location>
        <begin position="282"/>
        <end position="352"/>
    </location>
</feature>
<reference evidence="5" key="1">
    <citation type="submission" date="2022-05" db="EMBL/GenBank/DDBJ databases">
        <title>Draft genome sequence of Clostridium tertium strain CP3 isolated from Peru.</title>
        <authorList>
            <person name="Hurtado R."/>
            <person name="Lima L."/>
            <person name="Sousa T."/>
            <person name="Jaiswal A.K."/>
            <person name="Tiwari S."/>
            <person name="Maturrano L."/>
            <person name="Brenig B."/>
            <person name="Azevedo V."/>
        </authorList>
    </citation>
    <scope>NUCLEOTIDE SEQUENCE</scope>
    <source>
        <strain evidence="5">CP3</strain>
    </source>
</reference>
<dbReference type="GO" id="GO:0008878">
    <property type="term" value="F:glucose-1-phosphate adenylyltransferase activity"/>
    <property type="evidence" value="ECO:0007669"/>
    <property type="project" value="UniProtKB-EC"/>
</dbReference>
<organism evidence="5 6">
    <name type="scientific">Clostridium tertium</name>
    <dbReference type="NCBI Taxonomy" id="1559"/>
    <lineage>
        <taxon>Bacteria</taxon>
        <taxon>Bacillati</taxon>
        <taxon>Bacillota</taxon>
        <taxon>Clostridia</taxon>
        <taxon>Eubacteriales</taxon>
        <taxon>Clostridiaceae</taxon>
        <taxon>Clostridium</taxon>
    </lineage>
</organism>
<dbReference type="CDD" id="cd02508">
    <property type="entry name" value="ADP_Glucose_PP"/>
    <property type="match status" value="1"/>
</dbReference>
<comment type="similarity">
    <text evidence="1">Belongs to the bacterial/plant glucose-1-phosphate adenylyltransferase family.</text>
</comment>
<proteinExistence type="inferred from homology"/>
<dbReference type="Gene3D" id="2.160.10.10">
    <property type="entry name" value="Hexapeptide repeat proteins"/>
    <property type="match status" value="1"/>
</dbReference>
<dbReference type="PANTHER" id="PTHR43523:SF6">
    <property type="entry name" value="GLYCOGEN BIOSYNTHESIS PROTEIN GLGD"/>
    <property type="match status" value="1"/>
</dbReference>
<dbReference type="GO" id="GO:0005978">
    <property type="term" value="P:glycogen biosynthetic process"/>
    <property type="evidence" value="ECO:0007669"/>
    <property type="project" value="UniProtKB-KW"/>
</dbReference>
<dbReference type="InterPro" id="IPR005835">
    <property type="entry name" value="NTP_transferase_dom"/>
</dbReference>
<evidence type="ECO:0000256" key="2">
    <source>
        <dbReference type="ARBA" id="ARBA00023056"/>
    </source>
</evidence>
<dbReference type="GeneID" id="93043256"/>
<dbReference type="InterPro" id="IPR011831">
    <property type="entry name" value="ADP-Glc_PPase"/>
</dbReference>
<dbReference type="Pfam" id="PF24894">
    <property type="entry name" value="Hexapep_GlmU"/>
    <property type="match status" value="1"/>
</dbReference>
<evidence type="ECO:0000259" key="3">
    <source>
        <dbReference type="Pfam" id="PF00483"/>
    </source>
</evidence>
<keyword evidence="5" id="KW-0808">Transferase</keyword>
<dbReference type="SUPFAM" id="SSF53448">
    <property type="entry name" value="Nucleotide-diphospho-sugar transferases"/>
    <property type="match status" value="1"/>
</dbReference>